<dbReference type="Pfam" id="PF03932">
    <property type="entry name" value="CutC"/>
    <property type="match status" value="1"/>
</dbReference>
<dbReference type="PANTHER" id="PTHR12598">
    <property type="entry name" value="COPPER HOMEOSTASIS PROTEIN CUTC"/>
    <property type="match status" value="1"/>
</dbReference>
<organism evidence="3 4">
    <name type="scientific">Pundamilia nyererei</name>
    <dbReference type="NCBI Taxonomy" id="303518"/>
    <lineage>
        <taxon>Eukaryota</taxon>
        <taxon>Metazoa</taxon>
        <taxon>Chordata</taxon>
        <taxon>Craniata</taxon>
        <taxon>Vertebrata</taxon>
        <taxon>Euteleostomi</taxon>
        <taxon>Actinopterygii</taxon>
        <taxon>Neopterygii</taxon>
        <taxon>Teleostei</taxon>
        <taxon>Neoteleostei</taxon>
        <taxon>Acanthomorphata</taxon>
        <taxon>Ovalentaria</taxon>
        <taxon>Cichlomorphae</taxon>
        <taxon>Cichliformes</taxon>
        <taxon>Cichlidae</taxon>
        <taxon>African cichlids</taxon>
        <taxon>Pseudocrenilabrinae</taxon>
        <taxon>Haplochromini</taxon>
        <taxon>Pundamilia</taxon>
    </lineage>
</organism>
<keyword evidence="3" id="KW-1185">Reference proteome</keyword>
<dbReference type="Proteomes" id="UP000695023">
    <property type="component" value="Unplaced"/>
</dbReference>
<dbReference type="RefSeq" id="XP_013768975.1">
    <property type="nucleotide sequence ID" value="XM_013913521.1"/>
</dbReference>
<evidence type="ECO:0000313" key="3">
    <source>
        <dbReference type="Proteomes" id="UP000695023"/>
    </source>
</evidence>
<proteinExistence type="inferred from homology"/>
<evidence type="ECO:0000256" key="2">
    <source>
        <dbReference type="ARBA" id="ARBA00019014"/>
    </source>
</evidence>
<dbReference type="GO" id="GO:0005507">
    <property type="term" value="F:copper ion binding"/>
    <property type="evidence" value="ECO:0007669"/>
    <property type="project" value="TreeGrafter"/>
</dbReference>
<protein>
    <recommendedName>
        <fullName evidence="2">Copper homeostasis protein cutC homolog</fullName>
    </recommendedName>
</protein>
<sequence length="207" mass="22218">MAECFLMEVCVDSVESAVNAERGGAGRLELCSSLLEGGLTPSLACSDAASAKRGVLHVVKQYVKIPIYVMIRPRGGDFLYSDLEVDVMRKDIELMKSQGADGLVLGALTEDGRVDAELCMELLAAARPLPVTFHRGGGITERNLQRILEGSGAQEFHCSARSSRESAMKFRNTCVSMGASFSAPEYGLKVADVSKVRTLNAIAKNTL</sequence>
<dbReference type="GeneID" id="102195631"/>
<reference evidence="4" key="1">
    <citation type="submission" date="2025-08" db="UniProtKB">
        <authorList>
            <consortium name="RefSeq"/>
        </authorList>
    </citation>
    <scope>IDENTIFICATION</scope>
</reference>
<dbReference type="SUPFAM" id="SSF110395">
    <property type="entry name" value="CutC-like"/>
    <property type="match status" value="1"/>
</dbReference>
<accession>A0A9Y6M7G7</accession>
<dbReference type="InterPro" id="IPR036822">
    <property type="entry name" value="CutC-like_dom_sf"/>
</dbReference>
<dbReference type="PANTHER" id="PTHR12598:SF0">
    <property type="entry name" value="COPPER HOMEOSTASIS PROTEIN CUTC HOMOLOG"/>
    <property type="match status" value="1"/>
</dbReference>
<dbReference type="CTD" id="51076"/>
<dbReference type="AlphaFoldDB" id="A0A9Y6M7G7"/>
<gene>
    <name evidence="4" type="primary">cutc</name>
</gene>
<evidence type="ECO:0000313" key="4">
    <source>
        <dbReference type="RefSeq" id="XP_013768975.1"/>
    </source>
</evidence>
<dbReference type="InterPro" id="IPR005627">
    <property type="entry name" value="CutC-like"/>
</dbReference>
<comment type="similarity">
    <text evidence="1">Belongs to the CutC family.</text>
</comment>
<name>A0A9Y6M7G7_9CICH</name>
<dbReference type="Gene3D" id="3.20.20.380">
    <property type="entry name" value="Copper homeostasis (CutC) domain"/>
    <property type="match status" value="2"/>
</dbReference>
<evidence type="ECO:0000256" key="1">
    <source>
        <dbReference type="ARBA" id="ARBA00007768"/>
    </source>
</evidence>